<dbReference type="GO" id="GO:0008270">
    <property type="term" value="F:zinc ion binding"/>
    <property type="evidence" value="ECO:0007669"/>
    <property type="project" value="UniProtKB-KW"/>
</dbReference>
<dbReference type="VEuPathDB" id="VectorBase:LOC119163991"/>
<dbReference type="InterPro" id="IPR040138">
    <property type="entry name" value="MIER/MTA"/>
</dbReference>
<comment type="caution">
    <text evidence="13">The sequence shown here is derived from an EMBL/GenBank/DDBJ whole genome shotgun (WGS) entry which is preliminary data.</text>
</comment>
<dbReference type="InterPro" id="IPR009057">
    <property type="entry name" value="Homeodomain-like_sf"/>
</dbReference>
<dbReference type="CDD" id="cd00202">
    <property type="entry name" value="ZnF_GATA"/>
    <property type="match status" value="1"/>
</dbReference>
<dbReference type="SMART" id="SM00401">
    <property type="entry name" value="ZnF_GATA"/>
    <property type="match status" value="1"/>
</dbReference>
<keyword evidence="6" id="KW-0238">DNA-binding</keyword>
<evidence type="ECO:0000259" key="11">
    <source>
        <dbReference type="PROSITE" id="PS51156"/>
    </source>
</evidence>
<dbReference type="GO" id="GO:0016581">
    <property type="term" value="C:NuRD complex"/>
    <property type="evidence" value="ECO:0007669"/>
    <property type="project" value="TreeGrafter"/>
</dbReference>
<feature type="domain" description="ELM2" evidence="11">
    <location>
        <begin position="100"/>
        <end position="216"/>
    </location>
</feature>
<name>A0A9J6E7T3_RHIMP</name>
<dbReference type="GO" id="GO:0003682">
    <property type="term" value="F:chromatin binding"/>
    <property type="evidence" value="ECO:0007669"/>
    <property type="project" value="InterPro"/>
</dbReference>
<sequence length="814" mass="89971">MCYYRRRDLSLEKPLVGALEEEQEREAEQLTEKERHQLRHRELFLSRQVETLPATHIRGKCSVTLLNETESLLSYLNKEDAFFYSLVYDPQQKSLLADRGEIRVGQRYQAEVPPWTGPPTESGEGADDRDSALLETLVYIPSHGLSDRQLDQFLIVCRSVGTFARALDCSSSVKQPSLHMSAAAASRDVTLLHAMELLHRTGYDLARAVAALVPPGGPVLCRDEMEEWSASEANLFEEALEKYGKDFADIRQDFLPWKSLKNIVEYYYMWKTTDRYVQQKRVKAVEAESKLKQVYIPNYNNKATGVLGGPEGATAGGRPCESCYTMNSAQWYAWGPAHMQCRLCQSCWTYWKKFGGLKYPTRLESADVLGSERLPAGMASHRPHRCTEFKLKAHLARHCATAHGLALRAGSPRPVVKTRAAFYLCTTALTRMARRLAGPAALRPRHAARNPFLPVNSAAIRLEVQGKLDPAVLAATPSAAAAAAAALAAARRRPRERGAVVDVSHRLGTPNLPRPEWLHPTPREQIPTPVRHAFPPPAERPPPLLLHHQPPQQQRKRPAPEPLNGPPGGPRRRLGPPPPAVPLNGGRPKVATITRLGGGRKHLISWVDAPDDLYFVATEATRSALNGTSSALAASAEDRADNDETRQTFTTLTIARHAAIILQVLSGHQQVEVAREFNVPRVQAPDTATGEPDLPPSAVSSSVDVTDDLRGCGVPIPDAVMFEDFPNVDSAVSWCAELDDDYTIEQVLQPPNSDSNFDDNDAPCAPERSHADLPRALAILSSSYLWSYMAMKCCDLEQYRVFATGMVNMCPAAR</sequence>
<dbReference type="InterPro" id="IPR001005">
    <property type="entry name" value="SANT/Myb"/>
</dbReference>
<dbReference type="GO" id="GO:0003714">
    <property type="term" value="F:transcription corepressor activity"/>
    <property type="evidence" value="ECO:0007669"/>
    <property type="project" value="TreeGrafter"/>
</dbReference>
<dbReference type="Pfam" id="PF01448">
    <property type="entry name" value="ELM2"/>
    <property type="match status" value="1"/>
</dbReference>
<dbReference type="GO" id="GO:0043565">
    <property type="term" value="F:sequence-specific DNA binding"/>
    <property type="evidence" value="ECO:0007669"/>
    <property type="project" value="InterPro"/>
</dbReference>
<dbReference type="InterPro" id="IPR017884">
    <property type="entry name" value="SANT_dom"/>
</dbReference>
<evidence type="ECO:0000259" key="12">
    <source>
        <dbReference type="PROSITE" id="PS51293"/>
    </source>
</evidence>
<feature type="compositionally biased region" description="Pro residues" evidence="9">
    <location>
        <begin position="534"/>
        <end position="544"/>
    </location>
</feature>
<dbReference type="PROSITE" id="PS51038">
    <property type="entry name" value="BAH"/>
    <property type="match status" value="1"/>
</dbReference>
<dbReference type="GO" id="GO:0003713">
    <property type="term" value="F:transcription coactivator activity"/>
    <property type="evidence" value="ECO:0007669"/>
    <property type="project" value="TreeGrafter"/>
</dbReference>
<feature type="compositionally biased region" description="Basic and acidic residues" evidence="9">
    <location>
        <begin position="496"/>
        <end position="505"/>
    </location>
</feature>
<dbReference type="Pfam" id="PF17226">
    <property type="entry name" value="MTA_R1"/>
    <property type="match status" value="1"/>
</dbReference>
<reference evidence="13" key="2">
    <citation type="submission" date="2021-09" db="EMBL/GenBank/DDBJ databases">
        <authorList>
            <person name="Jia N."/>
            <person name="Wang J."/>
            <person name="Shi W."/>
            <person name="Du L."/>
            <person name="Sun Y."/>
            <person name="Zhan W."/>
            <person name="Jiang J."/>
            <person name="Wang Q."/>
            <person name="Zhang B."/>
            <person name="Ji P."/>
            <person name="Sakyi L.B."/>
            <person name="Cui X."/>
            <person name="Yuan T."/>
            <person name="Jiang B."/>
            <person name="Yang W."/>
            <person name="Lam T.T.-Y."/>
            <person name="Chang Q."/>
            <person name="Ding S."/>
            <person name="Wang X."/>
            <person name="Zhu J."/>
            <person name="Ruan X."/>
            <person name="Zhao L."/>
            <person name="Wei J."/>
            <person name="Que T."/>
            <person name="Du C."/>
            <person name="Cheng J."/>
            <person name="Dai P."/>
            <person name="Han X."/>
            <person name="Huang E."/>
            <person name="Gao Y."/>
            <person name="Liu J."/>
            <person name="Shao H."/>
            <person name="Ye R."/>
            <person name="Li L."/>
            <person name="Wei W."/>
            <person name="Wang X."/>
            <person name="Wang C."/>
            <person name="Huo Q."/>
            <person name="Li W."/>
            <person name="Guo W."/>
            <person name="Chen H."/>
            <person name="Chen S."/>
            <person name="Zhou L."/>
            <person name="Zhou L."/>
            <person name="Ni X."/>
            <person name="Tian J."/>
            <person name="Zhou Y."/>
            <person name="Sheng Y."/>
            <person name="Liu T."/>
            <person name="Pan Y."/>
            <person name="Xia L."/>
            <person name="Li J."/>
            <person name="Zhao F."/>
            <person name="Cao W."/>
        </authorList>
    </citation>
    <scope>NUCLEOTIDE SEQUENCE</scope>
    <source>
        <strain evidence="13">Rmic-2018</strain>
        <tissue evidence="13">Larvae</tissue>
    </source>
</reference>
<evidence type="ECO:0000259" key="10">
    <source>
        <dbReference type="PROSITE" id="PS51038"/>
    </source>
</evidence>
<dbReference type="Pfam" id="PF00249">
    <property type="entry name" value="Myb_DNA-binding"/>
    <property type="match status" value="1"/>
</dbReference>
<dbReference type="EMBL" id="JABSTU010000005">
    <property type="protein sequence ID" value="KAH8030225.1"/>
    <property type="molecule type" value="Genomic_DNA"/>
</dbReference>
<dbReference type="Gene3D" id="4.10.1240.50">
    <property type="match status" value="1"/>
</dbReference>
<feature type="domain" description="SANT" evidence="12">
    <location>
        <begin position="223"/>
        <end position="275"/>
    </location>
</feature>
<comment type="similarity">
    <text evidence="8">Belongs to the metastasis-associated protein family.</text>
</comment>
<dbReference type="AlphaFoldDB" id="A0A9J6E7T3"/>
<dbReference type="SMART" id="SM01189">
    <property type="entry name" value="ELM2"/>
    <property type="match status" value="1"/>
</dbReference>
<organism evidence="13 14">
    <name type="scientific">Rhipicephalus microplus</name>
    <name type="common">Cattle tick</name>
    <name type="synonym">Boophilus microplus</name>
    <dbReference type="NCBI Taxonomy" id="6941"/>
    <lineage>
        <taxon>Eukaryota</taxon>
        <taxon>Metazoa</taxon>
        <taxon>Ecdysozoa</taxon>
        <taxon>Arthropoda</taxon>
        <taxon>Chelicerata</taxon>
        <taxon>Arachnida</taxon>
        <taxon>Acari</taxon>
        <taxon>Parasitiformes</taxon>
        <taxon>Ixodida</taxon>
        <taxon>Ixodoidea</taxon>
        <taxon>Ixodidae</taxon>
        <taxon>Rhipicephalinae</taxon>
        <taxon>Rhipicephalus</taxon>
        <taxon>Boophilus</taxon>
    </lineage>
</organism>
<evidence type="ECO:0000256" key="7">
    <source>
        <dbReference type="ARBA" id="ARBA00023242"/>
    </source>
</evidence>
<keyword evidence="7" id="KW-0539">Nucleus</keyword>
<dbReference type="Gene3D" id="2.30.30.490">
    <property type="match status" value="1"/>
</dbReference>
<evidence type="ECO:0000256" key="6">
    <source>
        <dbReference type="ARBA" id="ARBA00023125"/>
    </source>
</evidence>
<gene>
    <name evidence="13" type="ORF">HPB51_006657</name>
</gene>
<evidence type="ECO:0000256" key="8">
    <source>
        <dbReference type="ARBA" id="ARBA00093454"/>
    </source>
</evidence>
<reference evidence="13" key="1">
    <citation type="journal article" date="2020" name="Cell">
        <title>Large-Scale Comparative Analyses of Tick Genomes Elucidate Their Genetic Diversity and Vector Capacities.</title>
        <authorList>
            <consortium name="Tick Genome and Microbiome Consortium (TIGMIC)"/>
            <person name="Jia N."/>
            <person name="Wang J."/>
            <person name="Shi W."/>
            <person name="Du L."/>
            <person name="Sun Y."/>
            <person name="Zhan W."/>
            <person name="Jiang J.F."/>
            <person name="Wang Q."/>
            <person name="Zhang B."/>
            <person name="Ji P."/>
            <person name="Bell-Sakyi L."/>
            <person name="Cui X.M."/>
            <person name="Yuan T.T."/>
            <person name="Jiang B.G."/>
            <person name="Yang W.F."/>
            <person name="Lam T.T."/>
            <person name="Chang Q.C."/>
            <person name="Ding S.J."/>
            <person name="Wang X.J."/>
            <person name="Zhu J.G."/>
            <person name="Ruan X.D."/>
            <person name="Zhao L."/>
            <person name="Wei J.T."/>
            <person name="Ye R.Z."/>
            <person name="Que T.C."/>
            <person name="Du C.H."/>
            <person name="Zhou Y.H."/>
            <person name="Cheng J.X."/>
            <person name="Dai P.F."/>
            <person name="Guo W.B."/>
            <person name="Han X.H."/>
            <person name="Huang E.J."/>
            <person name="Li L.F."/>
            <person name="Wei W."/>
            <person name="Gao Y.C."/>
            <person name="Liu J.Z."/>
            <person name="Shao H.Z."/>
            <person name="Wang X."/>
            <person name="Wang C.C."/>
            <person name="Yang T.C."/>
            <person name="Huo Q.B."/>
            <person name="Li W."/>
            <person name="Chen H.Y."/>
            <person name="Chen S.E."/>
            <person name="Zhou L.G."/>
            <person name="Ni X.B."/>
            <person name="Tian J.H."/>
            <person name="Sheng Y."/>
            <person name="Liu T."/>
            <person name="Pan Y.S."/>
            <person name="Xia L.Y."/>
            <person name="Li J."/>
            <person name="Zhao F."/>
            <person name="Cao W.C."/>
        </authorList>
    </citation>
    <scope>NUCLEOTIDE SEQUENCE</scope>
    <source>
        <strain evidence="13">Rmic-2018</strain>
    </source>
</reference>
<dbReference type="GO" id="GO:0000122">
    <property type="term" value="P:negative regulation of transcription by RNA polymerase II"/>
    <property type="evidence" value="ECO:0007669"/>
    <property type="project" value="TreeGrafter"/>
</dbReference>
<dbReference type="PANTHER" id="PTHR10865">
    <property type="entry name" value="METASTASIS-ASSOCIATED PROTEIN AND MESODERM INDUCTION EARLY RESPONSE PROTEIN"/>
    <property type="match status" value="1"/>
</dbReference>
<dbReference type="Proteomes" id="UP000821866">
    <property type="component" value="Chromosome 3"/>
</dbReference>
<dbReference type="FunFam" id="4.10.1240.50:FF:000001">
    <property type="entry name" value="Metastasis-associated 1 family, member 3"/>
    <property type="match status" value="1"/>
</dbReference>
<evidence type="ECO:0000256" key="5">
    <source>
        <dbReference type="ARBA" id="ARBA00022833"/>
    </source>
</evidence>
<protein>
    <submittedName>
        <fullName evidence="13">Uncharacterized protein</fullName>
    </submittedName>
</protein>
<feature type="domain" description="BAH" evidence="10">
    <location>
        <begin position="1"/>
        <end position="99"/>
    </location>
</feature>
<dbReference type="FunFam" id="1.10.10.60:FF:000012">
    <property type="entry name" value="Metastasis-associated 1 family, member 3"/>
    <property type="match status" value="1"/>
</dbReference>
<evidence type="ECO:0000256" key="2">
    <source>
        <dbReference type="ARBA" id="ARBA00022553"/>
    </source>
</evidence>
<keyword evidence="3" id="KW-0479">Metal-binding</keyword>
<dbReference type="GO" id="GO:0042826">
    <property type="term" value="F:histone deacetylase binding"/>
    <property type="evidence" value="ECO:0007669"/>
    <property type="project" value="TreeGrafter"/>
</dbReference>
<dbReference type="Gene3D" id="1.10.10.60">
    <property type="entry name" value="Homeodomain-like"/>
    <property type="match status" value="1"/>
</dbReference>
<dbReference type="SUPFAM" id="SSF46689">
    <property type="entry name" value="Homeodomain-like"/>
    <property type="match status" value="1"/>
</dbReference>
<evidence type="ECO:0000256" key="9">
    <source>
        <dbReference type="SAM" id="MobiDB-lite"/>
    </source>
</evidence>
<dbReference type="InterPro" id="IPR001025">
    <property type="entry name" value="BAH_dom"/>
</dbReference>
<keyword evidence="14" id="KW-1185">Reference proteome</keyword>
<dbReference type="InterPro" id="IPR035170">
    <property type="entry name" value="MTA1_R1"/>
</dbReference>
<proteinExistence type="inferred from homology"/>
<evidence type="ECO:0000256" key="4">
    <source>
        <dbReference type="ARBA" id="ARBA00022771"/>
    </source>
</evidence>
<evidence type="ECO:0000313" key="14">
    <source>
        <dbReference type="Proteomes" id="UP000821866"/>
    </source>
</evidence>
<dbReference type="CDD" id="cd11661">
    <property type="entry name" value="SANT_MTA3_like"/>
    <property type="match status" value="1"/>
</dbReference>
<dbReference type="InterPro" id="IPR000679">
    <property type="entry name" value="Znf_GATA"/>
</dbReference>
<keyword evidence="2" id="KW-0597">Phosphoprotein</keyword>
<dbReference type="InterPro" id="IPR043151">
    <property type="entry name" value="BAH_sf"/>
</dbReference>
<evidence type="ECO:0000256" key="1">
    <source>
        <dbReference type="ARBA" id="ARBA00004123"/>
    </source>
</evidence>
<dbReference type="Pfam" id="PF01426">
    <property type="entry name" value="BAH"/>
    <property type="match status" value="1"/>
</dbReference>
<dbReference type="PROSITE" id="PS51293">
    <property type="entry name" value="SANT"/>
    <property type="match status" value="1"/>
</dbReference>
<feature type="region of interest" description="Disordered" evidence="9">
    <location>
        <begin position="491"/>
        <end position="589"/>
    </location>
</feature>
<comment type="subcellular location">
    <subcellularLocation>
        <location evidence="1">Nucleus</location>
    </subcellularLocation>
</comment>
<accession>A0A9J6E7T3</accession>
<dbReference type="InterPro" id="IPR000949">
    <property type="entry name" value="ELM2_dom"/>
</dbReference>
<dbReference type="PANTHER" id="PTHR10865:SF29">
    <property type="entry name" value="METASTASIS ASSOCIATED 1-LIKE, ISOFORM D"/>
    <property type="match status" value="1"/>
</dbReference>
<dbReference type="SMART" id="SM00717">
    <property type="entry name" value="SANT"/>
    <property type="match status" value="1"/>
</dbReference>
<feature type="compositionally biased region" description="Pro residues" evidence="9">
    <location>
        <begin position="560"/>
        <end position="581"/>
    </location>
</feature>
<evidence type="ECO:0000256" key="3">
    <source>
        <dbReference type="ARBA" id="ARBA00022723"/>
    </source>
</evidence>
<keyword evidence="4" id="KW-0863">Zinc-finger</keyword>
<evidence type="ECO:0000313" key="13">
    <source>
        <dbReference type="EMBL" id="KAH8030225.1"/>
    </source>
</evidence>
<dbReference type="PROSITE" id="PS51156">
    <property type="entry name" value="ELM2"/>
    <property type="match status" value="1"/>
</dbReference>
<keyword evidence="5" id="KW-0862">Zinc</keyword>